<feature type="active site" evidence="4">
    <location>
        <position position="158"/>
    </location>
</feature>
<evidence type="ECO:0000313" key="7">
    <source>
        <dbReference type="Proteomes" id="UP000028680"/>
    </source>
</evidence>
<evidence type="ECO:0000256" key="3">
    <source>
        <dbReference type="ARBA" id="ARBA00048267"/>
    </source>
</evidence>
<dbReference type="CDD" id="cd16432">
    <property type="entry name" value="CheB_Rec"/>
    <property type="match status" value="1"/>
</dbReference>
<proteinExistence type="predicted"/>
<dbReference type="SUPFAM" id="SSF52738">
    <property type="entry name" value="Methylesterase CheB, C-terminal domain"/>
    <property type="match status" value="1"/>
</dbReference>
<dbReference type="InterPro" id="IPR000673">
    <property type="entry name" value="Sig_transdc_resp-reg_Me-estase"/>
</dbReference>
<dbReference type="GO" id="GO:0006935">
    <property type="term" value="P:chemotaxis"/>
    <property type="evidence" value="ECO:0007669"/>
    <property type="project" value="UniProtKB-UniRule"/>
</dbReference>
<comment type="catalytic activity">
    <reaction evidence="3">
        <text>[protein]-L-glutamate 5-O-methyl ester + H2O = L-glutamyl-[protein] + methanol + H(+)</text>
        <dbReference type="Rhea" id="RHEA:23236"/>
        <dbReference type="Rhea" id="RHEA-COMP:10208"/>
        <dbReference type="Rhea" id="RHEA-COMP:10311"/>
        <dbReference type="ChEBI" id="CHEBI:15377"/>
        <dbReference type="ChEBI" id="CHEBI:15378"/>
        <dbReference type="ChEBI" id="CHEBI:17790"/>
        <dbReference type="ChEBI" id="CHEBI:29973"/>
        <dbReference type="ChEBI" id="CHEBI:82795"/>
        <dbReference type="EC" id="3.1.1.61"/>
    </reaction>
</comment>
<feature type="domain" description="CheB-type methylesterase" evidence="5">
    <location>
        <begin position="146"/>
        <end position="331"/>
    </location>
</feature>
<protein>
    <recommendedName>
        <fullName evidence="2">protein-glutamate methylesterase</fullName>
        <ecNumber evidence="2">3.1.1.61</ecNumber>
    </recommendedName>
</protein>
<evidence type="ECO:0000256" key="1">
    <source>
        <dbReference type="ARBA" id="ARBA00022801"/>
    </source>
</evidence>
<keyword evidence="4" id="KW-0145">Chemotaxis</keyword>
<dbReference type="Proteomes" id="UP000028680">
    <property type="component" value="Chromosome"/>
</dbReference>
<evidence type="ECO:0000313" key="6">
    <source>
        <dbReference type="EMBL" id="AII86709.1"/>
    </source>
</evidence>
<feature type="active site" evidence="4">
    <location>
        <position position="184"/>
    </location>
</feature>
<reference evidence="6 7" key="1">
    <citation type="journal article" date="2014" name="ISME J.">
        <title>Adaptation of an abundant Roseobacter RCA organism to pelagic systems revealed by genomic and transcriptomic analyses.</title>
        <authorList>
            <person name="Voget S."/>
            <person name="Wemheuer B."/>
            <person name="Brinkhoff T."/>
            <person name="Vollmers J."/>
            <person name="Dietrich S."/>
            <person name="Giebel H.A."/>
            <person name="Beardsley C."/>
            <person name="Sardemann C."/>
            <person name="Bakenhus I."/>
            <person name="Billerbeck S."/>
            <person name="Daniel R."/>
            <person name="Simon M."/>
        </authorList>
    </citation>
    <scope>NUCLEOTIDE SEQUENCE [LARGE SCALE GENOMIC DNA]</scope>
    <source>
        <strain evidence="6 7">RCA23</strain>
    </source>
</reference>
<gene>
    <name evidence="6" type="primary">cheB</name>
    <name evidence="6" type="ORF">RCA23_c11610</name>
</gene>
<sequence length="340" mass="38086">MTTSFSKFDNPLIVFVSSNALTRKLISNLLKEKWSGQFKIFSSIEKKSLNQMNIYLLLLDLSERFPINHTDLKNKLANVDFKVCIFYEYSLEEYINKINSNRSRAFTLYRKPVEKQDDFVKSSVAKYIEPINAPYISQMISNELNFKKSPHLIAIGASTGGPDALVKIVKNLQYDMPPILIIVHMPPNFIKGFCKRLQSLTTLEIKPFEENQVIEENQILIASGQSHMVVDAKFGQFHIKKGGAEKVNGHCPSIDVLFDSISKLNGVYVVGALLTGMGKDGAKGLLKIKNSGGLTIVQDKKSSEIFGMPKAAIDINAAQVIMNLENISQIMRDYSLQNNA</sequence>
<keyword evidence="7" id="KW-1185">Reference proteome</keyword>
<dbReference type="KEGG" id="ptp:RCA23_c11610"/>
<dbReference type="GO" id="GO:0000156">
    <property type="term" value="F:phosphorelay response regulator activity"/>
    <property type="evidence" value="ECO:0007669"/>
    <property type="project" value="InterPro"/>
</dbReference>
<evidence type="ECO:0000259" key="5">
    <source>
        <dbReference type="PROSITE" id="PS50122"/>
    </source>
</evidence>
<dbReference type="PANTHER" id="PTHR42872">
    <property type="entry name" value="PROTEIN-GLUTAMATE METHYLESTERASE/PROTEIN-GLUTAMINE GLUTAMINASE"/>
    <property type="match status" value="1"/>
</dbReference>
<name>A0AAN0VI41_9RHOB</name>
<dbReference type="AlphaFoldDB" id="A0AAN0VI41"/>
<dbReference type="PROSITE" id="PS50122">
    <property type="entry name" value="CHEB"/>
    <property type="match status" value="1"/>
</dbReference>
<organism evidence="6 7">
    <name type="scientific">Planktomarina temperata RCA23</name>
    <dbReference type="NCBI Taxonomy" id="666509"/>
    <lineage>
        <taxon>Bacteria</taxon>
        <taxon>Pseudomonadati</taxon>
        <taxon>Pseudomonadota</taxon>
        <taxon>Alphaproteobacteria</taxon>
        <taxon>Rhodobacterales</taxon>
        <taxon>Paracoccaceae</taxon>
        <taxon>Planktomarina</taxon>
    </lineage>
</organism>
<keyword evidence="1 4" id="KW-0378">Hydrolase</keyword>
<dbReference type="InterPro" id="IPR035909">
    <property type="entry name" value="CheB_C"/>
</dbReference>
<dbReference type="GO" id="GO:0005737">
    <property type="term" value="C:cytoplasm"/>
    <property type="evidence" value="ECO:0007669"/>
    <property type="project" value="InterPro"/>
</dbReference>
<dbReference type="PANTHER" id="PTHR42872:SF6">
    <property type="entry name" value="PROTEIN-GLUTAMATE METHYLESTERASE_PROTEIN-GLUTAMINE GLUTAMINASE"/>
    <property type="match status" value="1"/>
</dbReference>
<evidence type="ECO:0000256" key="4">
    <source>
        <dbReference type="PROSITE-ProRule" id="PRU00050"/>
    </source>
</evidence>
<dbReference type="EMBL" id="CP003984">
    <property type="protein sequence ID" value="AII86709.1"/>
    <property type="molecule type" value="Genomic_DNA"/>
</dbReference>
<dbReference type="GO" id="GO:0008984">
    <property type="term" value="F:protein-glutamate methylesterase activity"/>
    <property type="evidence" value="ECO:0007669"/>
    <property type="project" value="UniProtKB-EC"/>
</dbReference>
<dbReference type="Gene3D" id="3.40.50.180">
    <property type="entry name" value="Methylesterase CheB, C-terminal domain"/>
    <property type="match status" value="1"/>
</dbReference>
<evidence type="ECO:0000256" key="2">
    <source>
        <dbReference type="ARBA" id="ARBA00039140"/>
    </source>
</evidence>
<accession>A0AAN0VI41</accession>
<dbReference type="Pfam" id="PF01339">
    <property type="entry name" value="CheB_methylest"/>
    <property type="match status" value="1"/>
</dbReference>
<feature type="active site" evidence="4">
    <location>
        <position position="280"/>
    </location>
</feature>
<dbReference type="EC" id="3.1.1.61" evidence="2"/>